<evidence type="ECO:0000313" key="4">
    <source>
        <dbReference type="Proteomes" id="UP000494106"/>
    </source>
</evidence>
<comment type="caution">
    <text evidence="2">The sequence shown here is derived from an EMBL/GenBank/DDBJ whole genome shotgun (WGS) entry which is preliminary data.</text>
</comment>
<reference evidence="4 5" key="1">
    <citation type="submission" date="2020-04" db="EMBL/GenBank/DDBJ databases">
        <authorList>
            <person name="Wallbank WR R."/>
            <person name="Pardo Diaz C."/>
            <person name="Kozak K."/>
            <person name="Martin S."/>
            <person name="Jiggins C."/>
            <person name="Moest M."/>
            <person name="Warren A I."/>
            <person name="Byers J.R.P. K."/>
            <person name="Montejo-Kovacevich G."/>
            <person name="Yen C E."/>
        </authorList>
    </citation>
    <scope>NUCLEOTIDE SEQUENCE [LARGE SCALE GENOMIC DNA]</scope>
</reference>
<accession>A0A8S0YQF9</accession>
<protein>
    <submittedName>
        <fullName evidence="2">Uncharacterized protein</fullName>
    </submittedName>
</protein>
<evidence type="ECO:0000256" key="1">
    <source>
        <dbReference type="SAM" id="MobiDB-lite"/>
    </source>
</evidence>
<organism evidence="2 5">
    <name type="scientific">Arctia plantaginis</name>
    <name type="common">Wood tiger moth</name>
    <name type="synonym">Phalaena plantaginis</name>
    <dbReference type="NCBI Taxonomy" id="874455"/>
    <lineage>
        <taxon>Eukaryota</taxon>
        <taxon>Metazoa</taxon>
        <taxon>Ecdysozoa</taxon>
        <taxon>Arthropoda</taxon>
        <taxon>Hexapoda</taxon>
        <taxon>Insecta</taxon>
        <taxon>Pterygota</taxon>
        <taxon>Neoptera</taxon>
        <taxon>Endopterygota</taxon>
        <taxon>Lepidoptera</taxon>
        <taxon>Glossata</taxon>
        <taxon>Ditrysia</taxon>
        <taxon>Noctuoidea</taxon>
        <taxon>Erebidae</taxon>
        <taxon>Arctiinae</taxon>
        <taxon>Arctia</taxon>
    </lineage>
</organism>
<dbReference type="EMBL" id="CADEBC010000502">
    <property type="protein sequence ID" value="CAB3239140.1"/>
    <property type="molecule type" value="Genomic_DNA"/>
</dbReference>
<dbReference type="Proteomes" id="UP000494256">
    <property type="component" value="Unassembled WGS sequence"/>
</dbReference>
<dbReference type="Proteomes" id="UP000494106">
    <property type="component" value="Unassembled WGS sequence"/>
</dbReference>
<feature type="region of interest" description="Disordered" evidence="1">
    <location>
        <begin position="22"/>
        <end position="66"/>
    </location>
</feature>
<evidence type="ECO:0000313" key="3">
    <source>
        <dbReference type="EMBL" id="CAB3239140.1"/>
    </source>
</evidence>
<name>A0A8S0YQF9_ARCPL</name>
<evidence type="ECO:0000313" key="2">
    <source>
        <dbReference type="EMBL" id="CAB3221463.1"/>
    </source>
</evidence>
<gene>
    <name evidence="3" type="ORF">APLA_LOCUS7676</name>
    <name evidence="2" type="ORF">APLA_LOCUS843</name>
</gene>
<evidence type="ECO:0000313" key="5">
    <source>
        <dbReference type="Proteomes" id="UP000494256"/>
    </source>
</evidence>
<dbReference type="AlphaFoldDB" id="A0A8S0YQF9"/>
<keyword evidence="4" id="KW-1185">Reference proteome</keyword>
<sequence>MHGACGYILKRPAAGRRRYCARGAEGGDRTGSTRRAQPAQTSDIRIASRRLNTKGNSSLRPLKDGD</sequence>
<dbReference type="EMBL" id="CADEBD010000045">
    <property type="protein sequence ID" value="CAB3221463.1"/>
    <property type="molecule type" value="Genomic_DNA"/>
</dbReference>
<feature type="compositionally biased region" description="Polar residues" evidence="1">
    <location>
        <begin position="33"/>
        <end position="43"/>
    </location>
</feature>
<proteinExistence type="predicted"/>